<evidence type="ECO:0000256" key="11">
    <source>
        <dbReference type="RuleBase" id="RU364063"/>
    </source>
</evidence>
<evidence type="ECO:0000256" key="3">
    <source>
        <dbReference type="ARBA" id="ARBA00022695"/>
    </source>
</evidence>
<gene>
    <name evidence="11 13" type="primary">dnaX</name>
    <name evidence="13" type="ORF">SMPSPU_096</name>
</gene>
<sequence>MNYVVSYRKYIPIDFDDVIGQKHITKTLKKAIEKKMLSQSFLFCGPRGVGKTTCAKILARKVNKFSYEDKNSMFNIIELDAASNNSVDDIRNIINQLNFIPQYGKYKVYIIDEVHMLSNSAFNAFLKILEYPPSHVIFILATTEKNKILSTIISRCQVYDFKRISVNDIKNYLINICKKEYIKYEEDALLLISDISDGSLRDALSIFDRLILYSNNILLSSIVYNQLGILDIYFFLKITDFFLKKEIYKVLLLFDEIIKKGVDLNMFITSLSKHFRNLLISKDIKTIKLLSYSEKIKEKYLIQSKKIDNNFIIKALNICNNTENSYKKNKDIRLALEIALINISYIN</sequence>
<feature type="domain" description="AAA+ ATPase" evidence="12">
    <location>
        <begin position="37"/>
        <end position="165"/>
    </location>
</feature>
<evidence type="ECO:0000256" key="5">
    <source>
        <dbReference type="ARBA" id="ARBA00022723"/>
    </source>
</evidence>
<dbReference type="InterPro" id="IPR012763">
    <property type="entry name" value="DNA_pol_III_sug/sutau_N"/>
</dbReference>
<keyword evidence="2 11" id="KW-0808">Transferase</keyword>
<keyword evidence="8 11" id="KW-0067">ATP-binding</keyword>
<evidence type="ECO:0000256" key="2">
    <source>
        <dbReference type="ARBA" id="ARBA00022679"/>
    </source>
</evidence>
<dbReference type="CDD" id="cd00009">
    <property type="entry name" value="AAA"/>
    <property type="match status" value="1"/>
</dbReference>
<dbReference type="SMART" id="SM00382">
    <property type="entry name" value="AAA"/>
    <property type="match status" value="1"/>
</dbReference>
<proteinExistence type="inferred from homology"/>
<dbReference type="AlphaFoldDB" id="A0AAD1AZD4"/>
<comment type="function">
    <text evidence="11">DNA polymerase III is a complex, multichain enzyme responsible for most of the replicative synthesis in bacteria. This DNA polymerase also exhibits 3' to 5' exonuclease activity.</text>
</comment>
<evidence type="ECO:0000256" key="4">
    <source>
        <dbReference type="ARBA" id="ARBA00022705"/>
    </source>
</evidence>
<dbReference type="Pfam" id="PF12169">
    <property type="entry name" value="DNA_pol3_gamma3"/>
    <property type="match status" value="1"/>
</dbReference>
<dbReference type="InterPro" id="IPR003593">
    <property type="entry name" value="AAA+_ATPase"/>
</dbReference>
<dbReference type="GO" id="GO:0005524">
    <property type="term" value="F:ATP binding"/>
    <property type="evidence" value="ECO:0007669"/>
    <property type="project" value="UniProtKB-KW"/>
</dbReference>
<dbReference type="InterPro" id="IPR022754">
    <property type="entry name" value="DNA_pol_III_gamma-3"/>
</dbReference>
<dbReference type="Gene3D" id="3.40.50.300">
    <property type="entry name" value="P-loop containing nucleotide triphosphate hydrolases"/>
    <property type="match status" value="1"/>
</dbReference>
<dbReference type="InterPro" id="IPR050238">
    <property type="entry name" value="DNA_Rep/Repair_Clamp_Loader"/>
</dbReference>
<dbReference type="InterPro" id="IPR027417">
    <property type="entry name" value="P-loop_NTPase"/>
</dbReference>
<dbReference type="GO" id="GO:0003677">
    <property type="term" value="F:DNA binding"/>
    <property type="evidence" value="ECO:0007669"/>
    <property type="project" value="InterPro"/>
</dbReference>
<accession>A0AAD1AZD4</accession>
<dbReference type="RefSeq" id="WP_041093798.1">
    <property type="nucleotide sequence ID" value="NZ_AP013293.1"/>
</dbReference>
<dbReference type="EC" id="2.7.7.7" evidence="11"/>
<organism evidence="13 14">
    <name type="scientific">Candidatus Karelsulcia muelleri PSPU</name>
    <dbReference type="NCBI Taxonomy" id="1189303"/>
    <lineage>
        <taxon>Bacteria</taxon>
        <taxon>Pseudomonadati</taxon>
        <taxon>Bacteroidota</taxon>
        <taxon>Flavobacteriia</taxon>
        <taxon>Flavobacteriales</taxon>
        <taxon>Candidatus Karelsulcia</taxon>
    </lineage>
</organism>
<dbReference type="EMBL" id="AP013293">
    <property type="protein sequence ID" value="BAO66261.1"/>
    <property type="molecule type" value="Genomic_DNA"/>
</dbReference>
<dbReference type="Pfam" id="PF22608">
    <property type="entry name" value="DNAX_ATPase_lid"/>
    <property type="match status" value="1"/>
</dbReference>
<evidence type="ECO:0000256" key="6">
    <source>
        <dbReference type="ARBA" id="ARBA00022741"/>
    </source>
</evidence>
<keyword evidence="5" id="KW-0479">Metal-binding</keyword>
<dbReference type="NCBIfam" id="TIGR02397">
    <property type="entry name" value="dnaX_nterm"/>
    <property type="match status" value="1"/>
</dbReference>
<dbReference type="CDD" id="cd18137">
    <property type="entry name" value="HLD_clamp_pol_III_gamma_tau"/>
    <property type="match status" value="1"/>
</dbReference>
<dbReference type="KEGG" id="smup:SMPSPU_096"/>
<evidence type="ECO:0000256" key="7">
    <source>
        <dbReference type="ARBA" id="ARBA00022833"/>
    </source>
</evidence>
<dbReference type="PANTHER" id="PTHR11669:SF0">
    <property type="entry name" value="PROTEIN STICHEL-LIKE 2"/>
    <property type="match status" value="1"/>
</dbReference>
<dbReference type="Gene3D" id="1.20.272.10">
    <property type="match status" value="1"/>
</dbReference>
<dbReference type="Gene3D" id="1.10.8.60">
    <property type="match status" value="1"/>
</dbReference>
<dbReference type="SUPFAM" id="SSF48019">
    <property type="entry name" value="post-AAA+ oligomerization domain-like"/>
    <property type="match status" value="1"/>
</dbReference>
<evidence type="ECO:0000256" key="10">
    <source>
        <dbReference type="ARBA" id="ARBA00049244"/>
    </source>
</evidence>
<name>A0AAD1AZD4_9FLAO</name>
<dbReference type="GO" id="GO:0009360">
    <property type="term" value="C:DNA polymerase III complex"/>
    <property type="evidence" value="ECO:0007669"/>
    <property type="project" value="InterPro"/>
</dbReference>
<dbReference type="GO" id="GO:0046872">
    <property type="term" value="F:metal ion binding"/>
    <property type="evidence" value="ECO:0007669"/>
    <property type="project" value="UniProtKB-KW"/>
</dbReference>
<dbReference type="PANTHER" id="PTHR11669">
    <property type="entry name" value="REPLICATION FACTOR C / DNA POLYMERASE III GAMMA-TAU SUBUNIT"/>
    <property type="match status" value="1"/>
</dbReference>
<keyword evidence="3 11" id="KW-0548">Nucleotidyltransferase</keyword>
<keyword evidence="6 11" id="KW-0547">Nucleotide-binding</keyword>
<keyword evidence="9 11" id="KW-0239">DNA-directed DNA polymerase</keyword>
<dbReference type="InterPro" id="IPR001270">
    <property type="entry name" value="ClpA/B"/>
</dbReference>
<dbReference type="PRINTS" id="PR00300">
    <property type="entry name" value="CLPPROTEASEA"/>
</dbReference>
<dbReference type="InterPro" id="IPR045085">
    <property type="entry name" value="HLD_clamp_pol_III_gamma_tau"/>
</dbReference>
<dbReference type="Proteomes" id="UP000031659">
    <property type="component" value="Chromosome"/>
</dbReference>
<keyword evidence="4 11" id="KW-0235">DNA replication</keyword>
<evidence type="ECO:0000256" key="9">
    <source>
        <dbReference type="ARBA" id="ARBA00022932"/>
    </source>
</evidence>
<dbReference type="SUPFAM" id="SSF52540">
    <property type="entry name" value="P-loop containing nucleoside triphosphate hydrolases"/>
    <property type="match status" value="1"/>
</dbReference>
<dbReference type="GO" id="GO:0003887">
    <property type="term" value="F:DNA-directed DNA polymerase activity"/>
    <property type="evidence" value="ECO:0007669"/>
    <property type="project" value="UniProtKB-KW"/>
</dbReference>
<dbReference type="GO" id="GO:0006261">
    <property type="term" value="P:DNA-templated DNA replication"/>
    <property type="evidence" value="ECO:0007669"/>
    <property type="project" value="TreeGrafter"/>
</dbReference>
<evidence type="ECO:0000256" key="8">
    <source>
        <dbReference type="ARBA" id="ARBA00022840"/>
    </source>
</evidence>
<protein>
    <recommendedName>
        <fullName evidence="11">DNA polymerase III subunit gamma/tau</fullName>
        <ecNumber evidence="11">2.7.7.7</ecNumber>
    </recommendedName>
</protein>
<evidence type="ECO:0000259" key="12">
    <source>
        <dbReference type="SMART" id="SM00382"/>
    </source>
</evidence>
<reference evidence="13 14" key="1">
    <citation type="journal article" date="2014" name="ISME J.">
        <title>Swapping symbionts in spittlebugs: evolutionary replacement of a reduced genome symbiont.</title>
        <authorList>
            <person name="Koga R."/>
            <person name="Moran N.A."/>
        </authorList>
    </citation>
    <scope>NUCLEOTIDE SEQUENCE [LARGE SCALE GENOMIC DNA]</scope>
    <source>
        <strain evidence="13 14">PSPU</strain>
    </source>
</reference>
<keyword evidence="7" id="KW-0862">Zinc</keyword>
<comment type="similarity">
    <text evidence="1 11">Belongs to the DnaX/STICHEL family.</text>
</comment>
<evidence type="ECO:0000256" key="1">
    <source>
        <dbReference type="ARBA" id="ARBA00006360"/>
    </source>
</evidence>
<comment type="catalytic activity">
    <reaction evidence="10 11">
        <text>DNA(n) + a 2'-deoxyribonucleoside 5'-triphosphate = DNA(n+1) + diphosphate</text>
        <dbReference type="Rhea" id="RHEA:22508"/>
        <dbReference type="Rhea" id="RHEA-COMP:17339"/>
        <dbReference type="Rhea" id="RHEA-COMP:17340"/>
        <dbReference type="ChEBI" id="CHEBI:33019"/>
        <dbReference type="ChEBI" id="CHEBI:61560"/>
        <dbReference type="ChEBI" id="CHEBI:173112"/>
        <dbReference type="EC" id="2.7.7.7"/>
    </reaction>
</comment>
<dbReference type="InterPro" id="IPR008921">
    <property type="entry name" value="DNA_pol3_clamp-load_cplx_C"/>
</dbReference>
<evidence type="ECO:0000313" key="13">
    <source>
        <dbReference type="EMBL" id="BAO66261.1"/>
    </source>
</evidence>
<comment type="subunit">
    <text evidence="11">DNA polymerase III contains a core (composed of alpha, epsilon and theta chains) that associates with a tau subunit. This core dimerizes to form the POLIII' complex. PolIII' associates with the gamma complex (composed of gamma, delta, delta', psi and chi chains) and with the beta chain to form the complete DNA polymerase III complex.</text>
</comment>
<evidence type="ECO:0000313" key="14">
    <source>
        <dbReference type="Proteomes" id="UP000031659"/>
    </source>
</evidence>
<dbReference type="Pfam" id="PF13177">
    <property type="entry name" value="DNA_pol3_delta2"/>
    <property type="match status" value="1"/>
</dbReference>